<evidence type="ECO:0000259" key="2">
    <source>
        <dbReference type="Pfam" id="PF13598"/>
    </source>
</evidence>
<keyword evidence="4" id="KW-1185">Reference proteome</keyword>
<evidence type="ECO:0000313" key="3">
    <source>
        <dbReference type="EMBL" id="MBK1631901.1"/>
    </source>
</evidence>
<reference evidence="3 4" key="1">
    <citation type="journal article" date="2020" name="Microorganisms">
        <title>Osmotic Adaptation and Compatible Solute Biosynthesis of Phototrophic Bacteria as Revealed from Genome Analyses.</title>
        <authorList>
            <person name="Imhoff J.F."/>
            <person name="Rahn T."/>
            <person name="Kunzel S."/>
            <person name="Keller A."/>
            <person name="Neulinger S.C."/>
        </authorList>
    </citation>
    <scope>NUCLEOTIDE SEQUENCE [LARGE SCALE GENOMIC DNA]</scope>
    <source>
        <strain evidence="3 4">DSM 6210</strain>
    </source>
</reference>
<evidence type="ECO:0000313" key="4">
    <source>
        <dbReference type="Proteomes" id="UP000748752"/>
    </source>
</evidence>
<dbReference type="PANTHER" id="PTHR38075:SF1">
    <property type="entry name" value="DUF4139 DOMAIN-CONTAINING PROTEIN"/>
    <property type="match status" value="1"/>
</dbReference>
<dbReference type="EMBL" id="NRRV01000035">
    <property type="protein sequence ID" value="MBK1631901.1"/>
    <property type="molecule type" value="Genomic_DNA"/>
</dbReference>
<name>A0ABS1CKP1_9GAMM</name>
<dbReference type="Proteomes" id="UP000748752">
    <property type="component" value="Unassembled WGS sequence"/>
</dbReference>
<feature type="compositionally biased region" description="Low complexity" evidence="1">
    <location>
        <begin position="9"/>
        <end position="24"/>
    </location>
</feature>
<proteinExistence type="predicted"/>
<accession>A0ABS1CKP1</accession>
<sequence length="487" mass="52892">MAGTAQSEPGGTDAGDPGAGLAAGVPEQTSTLAEQTAVAVTIYNQDLALIKDRRRLTLPAGRVDLAYRDVSARIRPETALLRDSAGAAGVTVLEQNFDFDLLTPDKLLEKYVGREVGVVRTHPTTGEETEETATVLAASDGVVLRIGSGAEQRIEASRDGGLPGRIVYRDIPPNLRDRPTLVLALDNAAAGERELELSYLSGGLSWEADYVGELAPDETTVDLTGWVTLTNQSGTAYPSAKLQLVAGEVNIADEPQADMRMMEAMPRAAAAPQMTEESLFEYHLYTLERPTTIADNQTKQVSLLDAPGVAVGKELLVRGNPGSYRGARGQLTEEMEVSVFLKLTNDEASNLGMPLPAGTVRIYKRDATGNAQFVGEDRIDHTPKNETVRLKLGESFDVTAERKQTAFDKRSGTGPWQYEFDSAYEIRIRNAKPEPQPVTVQERIPGDWKMLEESAPHQVGNANTALWKLTVPAEGETVLTYRVRVRF</sequence>
<feature type="domain" description="DUF4139" evidence="2">
    <location>
        <begin position="195"/>
        <end position="487"/>
    </location>
</feature>
<comment type="caution">
    <text evidence="3">The sequence shown here is derived from an EMBL/GenBank/DDBJ whole genome shotgun (WGS) entry which is preliminary data.</text>
</comment>
<evidence type="ECO:0000256" key="1">
    <source>
        <dbReference type="SAM" id="MobiDB-lite"/>
    </source>
</evidence>
<gene>
    <name evidence="3" type="ORF">CKO31_14390</name>
</gene>
<organism evidence="3 4">
    <name type="scientific">Thiohalocapsa halophila</name>
    <dbReference type="NCBI Taxonomy" id="69359"/>
    <lineage>
        <taxon>Bacteria</taxon>
        <taxon>Pseudomonadati</taxon>
        <taxon>Pseudomonadota</taxon>
        <taxon>Gammaproteobacteria</taxon>
        <taxon>Chromatiales</taxon>
        <taxon>Chromatiaceae</taxon>
        <taxon>Thiohalocapsa</taxon>
    </lineage>
</organism>
<dbReference type="Pfam" id="PF13598">
    <property type="entry name" value="DUF4139"/>
    <property type="match status" value="1"/>
</dbReference>
<dbReference type="InterPro" id="IPR037291">
    <property type="entry name" value="DUF4139"/>
</dbReference>
<dbReference type="PANTHER" id="PTHR38075">
    <property type="entry name" value="DUF4139 DOMAIN-CONTAINING PROTEIN"/>
    <property type="match status" value="1"/>
</dbReference>
<protein>
    <submittedName>
        <fullName evidence="3">DUF4139 domain-containing protein</fullName>
    </submittedName>
</protein>
<feature type="region of interest" description="Disordered" evidence="1">
    <location>
        <begin position="1"/>
        <end position="24"/>
    </location>
</feature>